<dbReference type="eggNOG" id="ENOG502ZHIC">
    <property type="taxonomic scope" value="Bacteria"/>
</dbReference>
<dbReference type="Proteomes" id="UP000029844">
    <property type="component" value="Unassembled WGS sequence"/>
</dbReference>
<protein>
    <submittedName>
        <fullName evidence="1">Uncharacterized protein</fullName>
    </submittedName>
</protein>
<dbReference type="STRING" id="1552123.EP57_05700"/>
<dbReference type="OrthoDB" id="9972471at2"/>
<keyword evidence="2" id="KW-1185">Reference proteome</keyword>
<proteinExistence type="predicted"/>
<reference evidence="1 2" key="1">
    <citation type="submission" date="2014-05" db="EMBL/GenBank/DDBJ databases">
        <title>Novel Listeriaceae from food processing environments.</title>
        <authorList>
            <person name="den Bakker H.C."/>
        </authorList>
    </citation>
    <scope>NUCLEOTIDE SEQUENCE [LARGE SCALE GENOMIC DNA]</scope>
    <source>
        <strain evidence="1 2">FSL A5-0281</strain>
    </source>
</reference>
<comment type="caution">
    <text evidence="1">The sequence shown here is derived from an EMBL/GenBank/DDBJ whole genome shotgun (WGS) entry which is preliminary data.</text>
</comment>
<name>A0A099WEL7_9LIST</name>
<dbReference type="RefSeq" id="WP_036084905.1">
    <property type="nucleotide sequence ID" value="NZ_CBCSHQ010000001.1"/>
</dbReference>
<dbReference type="EMBL" id="JNFA01000011">
    <property type="protein sequence ID" value="KGL42948.1"/>
    <property type="molecule type" value="Genomic_DNA"/>
</dbReference>
<evidence type="ECO:0000313" key="2">
    <source>
        <dbReference type="Proteomes" id="UP000029844"/>
    </source>
</evidence>
<accession>A0A099WEL7</accession>
<sequence>MGLFSKRTVRELTEVEEKQIKDEMRKQILTKSENDILMIKQIRDLTNMNVGEAKGLFNQFRNELYDCMADKQ</sequence>
<evidence type="ECO:0000313" key="1">
    <source>
        <dbReference type="EMBL" id="KGL42948.1"/>
    </source>
</evidence>
<organism evidence="1 2">
    <name type="scientific">Listeria booriae</name>
    <dbReference type="NCBI Taxonomy" id="1552123"/>
    <lineage>
        <taxon>Bacteria</taxon>
        <taxon>Bacillati</taxon>
        <taxon>Bacillota</taxon>
        <taxon>Bacilli</taxon>
        <taxon>Bacillales</taxon>
        <taxon>Listeriaceae</taxon>
        <taxon>Listeria</taxon>
    </lineage>
</organism>
<dbReference type="GeneID" id="58716882"/>
<gene>
    <name evidence="1" type="ORF">EP57_05700</name>
</gene>
<dbReference type="AlphaFoldDB" id="A0A099WEL7"/>